<feature type="domain" description="START" evidence="1">
    <location>
        <begin position="123"/>
        <end position="203"/>
    </location>
</feature>
<reference evidence="2" key="1">
    <citation type="submission" date="2016-10" db="EMBL/GenBank/DDBJ databases">
        <authorList>
            <person name="Benchimol M."/>
            <person name="Almeida L.G."/>
            <person name="Vasconcelos A.T."/>
            <person name="Perreira-Neves A."/>
            <person name="Rosa I.A."/>
            <person name="Tasca T."/>
            <person name="Bogo M.R."/>
            <person name="de Souza W."/>
        </authorList>
    </citation>
    <scope>NUCLEOTIDE SEQUENCE [LARGE SCALE GENOMIC DNA]</scope>
    <source>
        <strain evidence="2">K</strain>
    </source>
</reference>
<dbReference type="InterPro" id="IPR023393">
    <property type="entry name" value="START-like_dom_sf"/>
</dbReference>
<dbReference type="Pfam" id="PF01852">
    <property type="entry name" value="START"/>
    <property type="match status" value="1"/>
</dbReference>
<evidence type="ECO:0000313" key="2">
    <source>
        <dbReference type="EMBL" id="OHT11461.1"/>
    </source>
</evidence>
<protein>
    <recommendedName>
        <fullName evidence="1">START domain-containing protein</fullName>
    </recommendedName>
</protein>
<organism evidence="2 3">
    <name type="scientific">Tritrichomonas foetus</name>
    <dbReference type="NCBI Taxonomy" id="1144522"/>
    <lineage>
        <taxon>Eukaryota</taxon>
        <taxon>Metamonada</taxon>
        <taxon>Parabasalia</taxon>
        <taxon>Tritrichomonadida</taxon>
        <taxon>Tritrichomonadidae</taxon>
        <taxon>Tritrichomonas</taxon>
    </lineage>
</organism>
<dbReference type="OrthoDB" id="10505373at2759"/>
<dbReference type="InterPro" id="IPR051213">
    <property type="entry name" value="START_lipid_transfer"/>
</dbReference>
<dbReference type="EMBL" id="MLAK01000587">
    <property type="protein sequence ID" value="OHT11461.1"/>
    <property type="molecule type" value="Genomic_DNA"/>
</dbReference>
<dbReference type="AlphaFoldDB" id="A0A1J4KPV6"/>
<dbReference type="CDD" id="cd00177">
    <property type="entry name" value="START"/>
    <property type="match status" value="1"/>
</dbReference>
<dbReference type="PANTHER" id="PTHR19308:SF56">
    <property type="entry name" value="START DOMAIN-CONTAINING PROTEIN"/>
    <property type="match status" value="1"/>
</dbReference>
<dbReference type="PANTHER" id="PTHR19308">
    <property type="entry name" value="PHOSPHATIDYLCHOLINE TRANSFER PROTEIN"/>
    <property type="match status" value="1"/>
</dbReference>
<accession>A0A1J4KPV6</accession>
<dbReference type="RefSeq" id="XP_068364597.1">
    <property type="nucleotide sequence ID" value="XM_068500582.1"/>
</dbReference>
<dbReference type="PROSITE" id="PS50848">
    <property type="entry name" value="START"/>
    <property type="match status" value="1"/>
</dbReference>
<dbReference type="GO" id="GO:0008289">
    <property type="term" value="F:lipid binding"/>
    <property type="evidence" value="ECO:0007669"/>
    <property type="project" value="InterPro"/>
</dbReference>
<proteinExistence type="predicted"/>
<comment type="caution">
    <text evidence="2">The sequence shown here is derived from an EMBL/GenBank/DDBJ whole genome shotgun (WGS) entry which is preliminary data.</text>
</comment>
<dbReference type="VEuPathDB" id="TrichDB:TRFO_19101"/>
<dbReference type="GO" id="GO:0005737">
    <property type="term" value="C:cytoplasm"/>
    <property type="evidence" value="ECO:0007669"/>
    <property type="project" value="UniProtKB-ARBA"/>
</dbReference>
<sequence>MKKVDLTAEQKASFDKIADETLEKTISILADKASFKEEKKDGPINFYTRSEKGSSFSQVLSSTSIPVPVERVLEELKKVEIIDPSMDKKLRDDTLYQELYVLDESDSFHDGFVYCALDTPTRLVSKRDFLMYRKHYERDGVHYFVHVSVDYQGVRPVTKEYVRGKILLQIDILDADPENEGAARLRFLVHADPAGSIPAWVYNMTAISQGYAVKKVRDRLV</sequence>
<keyword evidence="3" id="KW-1185">Reference proteome</keyword>
<dbReference type="Proteomes" id="UP000179807">
    <property type="component" value="Unassembled WGS sequence"/>
</dbReference>
<dbReference type="InterPro" id="IPR002913">
    <property type="entry name" value="START_lipid-bd_dom"/>
</dbReference>
<dbReference type="GeneID" id="94835286"/>
<name>A0A1J4KPV6_9EUKA</name>
<dbReference type="Gene3D" id="3.30.530.20">
    <property type="match status" value="1"/>
</dbReference>
<dbReference type="SUPFAM" id="SSF55961">
    <property type="entry name" value="Bet v1-like"/>
    <property type="match status" value="1"/>
</dbReference>
<evidence type="ECO:0000313" key="3">
    <source>
        <dbReference type="Proteomes" id="UP000179807"/>
    </source>
</evidence>
<evidence type="ECO:0000259" key="1">
    <source>
        <dbReference type="PROSITE" id="PS50848"/>
    </source>
</evidence>
<gene>
    <name evidence="2" type="ORF">TRFO_19101</name>
</gene>